<gene>
    <name evidence="1" type="ORF">MENTE1834_LOCUS35831</name>
</gene>
<name>A0ACB1ACA6_MELEN</name>
<dbReference type="Proteomes" id="UP001497535">
    <property type="component" value="Unassembled WGS sequence"/>
</dbReference>
<keyword evidence="2" id="KW-1185">Reference proteome</keyword>
<dbReference type="EMBL" id="CAVMJV010000070">
    <property type="protein sequence ID" value="CAK5088192.1"/>
    <property type="molecule type" value="Genomic_DNA"/>
</dbReference>
<sequence length="187" mass="20860">MLRQSELVKEEFLKAKKLIGEEYLLGYFEKLKEVEKEEEQYVRKEESPMPLRMTESSIIHSKSKQSFSEDLPDSHESFASSTSEAESETSGSAIHSHTNSFSSSTSGSYKRSPVSNVVKHSASLPEINRMPKPVGGIKKSVSTPNFLINSTSFAAQSSVSNPKKKSKSSSIKLRQQEIEEKQKIGKI</sequence>
<evidence type="ECO:0000313" key="1">
    <source>
        <dbReference type="EMBL" id="CAK5088192.1"/>
    </source>
</evidence>
<reference evidence="1" key="1">
    <citation type="submission" date="2023-11" db="EMBL/GenBank/DDBJ databases">
        <authorList>
            <person name="Poullet M."/>
        </authorList>
    </citation>
    <scope>NUCLEOTIDE SEQUENCE</scope>
    <source>
        <strain evidence="1">E1834</strain>
    </source>
</reference>
<proteinExistence type="predicted"/>
<protein>
    <submittedName>
        <fullName evidence="1">Uncharacterized protein</fullName>
    </submittedName>
</protein>
<accession>A0ACB1ACA6</accession>
<comment type="caution">
    <text evidence="1">The sequence shown here is derived from an EMBL/GenBank/DDBJ whole genome shotgun (WGS) entry which is preliminary data.</text>
</comment>
<evidence type="ECO:0000313" key="2">
    <source>
        <dbReference type="Proteomes" id="UP001497535"/>
    </source>
</evidence>
<organism evidence="1 2">
    <name type="scientific">Meloidogyne enterolobii</name>
    <name type="common">Root-knot nematode worm</name>
    <name type="synonym">Meloidogyne mayaguensis</name>
    <dbReference type="NCBI Taxonomy" id="390850"/>
    <lineage>
        <taxon>Eukaryota</taxon>
        <taxon>Metazoa</taxon>
        <taxon>Ecdysozoa</taxon>
        <taxon>Nematoda</taxon>
        <taxon>Chromadorea</taxon>
        <taxon>Rhabditida</taxon>
        <taxon>Tylenchina</taxon>
        <taxon>Tylenchomorpha</taxon>
        <taxon>Tylenchoidea</taxon>
        <taxon>Meloidogynidae</taxon>
        <taxon>Meloidogyninae</taxon>
        <taxon>Meloidogyne</taxon>
    </lineage>
</organism>